<gene>
    <name evidence="5" type="ORF">H9798_03960</name>
</gene>
<dbReference type="Gene3D" id="3.20.20.330">
    <property type="entry name" value="Homocysteine-binding-like domain"/>
    <property type="match status" value="1"/>
</dbReference>
<comment type="caution">
    <text evidence="3">Lacks conserved residue(s) required for the propagation of feature annotation.</text>
</comment>
<sequence>MLRERLGKELMFFDGGMGTLLQKRGLAPGELPETWNLTRPEEIREIHRYYIEAGSDIVLTNTFGANALKFHDGSCTLKEIIESAVAHAKAAIEETGSRRRIYTALDVGPTGKLLKPMG</sequence>
<dbReference type="Pfam" id="PF02574">
    <property type="entry name" value="S-methyl_trans"/>
    <property type="match status" value="1"/>
</dbReference>
<evidence type="ECO:0000256" key="2">
    <source>
        <dbReference type="ARBA" id="ARBA00022679"/>
    </source>
</evidence>
<evidence type="ECO:0000313" key="6">
    <source>
        <dbReference type="Proteomes" id="UP000824223"/>
    </source>
</evidence>
<evidence type="ECO:0000313" key="5">
    <source>
        <dbReference type="EMBL" id="HJA06290.1"/>
    </source>
</evidence>
<keyword evidence="1" id="KW-0489">Methyltransferase</keyword>
<dbReference type="PROSITE" id="PS50970">
    <property type="entry name" value="HCY"/>
    <property type="match status" value="1"/>
</dbReference>
<dbReference type="PANTHER" id="PTHR11103">
    <property type="entry name" value="SLR1189 PROTEIN"/>
    <property type="match status" value="1"/>
</dbReference>
<reference evidence="5" key="2">
    <citation type="submission" date="2021-04" db="EMBL/GenBank/DDBJ databases">
        <authorList>
            <person name="Gilroy R."/>
        </authorList>
    </citation>
    <scope>NUCLEOTIDE SEQUENCE</scope>
    <source>
        <strain evidence="5">ChiSjej2B20-11307</strain>
    </source>
</reference>
<keyword evidence="2" id="KW-0808">Transferase</keyword>
<accession>A0A9D2HAM4</accession>
<dbReference type="InterPro" id="IPR036589">
    <property type="entry name" value="HCY_dom_sf"/>
</dbReference>
<dbReference type="InterPro" id="IPR003726">
    <property type="entry name" value="HCY_dom"/>
</dbReference>
<evidence type="ECO:0000256" key="3">
    <source>
        <dbReference type="PROSITE-ProRule" id="PRU00333"/>
    </source>
</evidence>
<proteinExistence type="predicted"/>
<dbReference type="GO" id="GO:0008168">
    <property type="term" value="F:methyltransferase activity"/>
    <property type="evidence" value="ECO:0007669"/>
    <property type="project" value="UniProtKB-KW"/>
</dbReference>
<feature type="domain" description="Hcy-binding" evidence="4">
    <location>
        <begin position="1"/>
        <end position="118"/>
    </location>
</feature>
<dbReference type="PANTHER" id="PTHR11103:SF18">
    <property type="entry name" value="SLR1189 PROTEIN"/>
    <property type="match status" value="1"/>
</dbReference>
<dbReference type="GO" id="GO:0032259">
    <property type="term" value="P:methylation"/>
    <property type="evidence" value="ECO:0007669"/>
    <property type="project" value="UniProtKB-KW"/>
</dbReference>
<evidence type="ECO:0000256" key="1">
    <source>
        <dbReference type="ARBA" id="ARBA00022603"/>
    </source>
</evidence>
<dbReference type="EMBL" id="DXAK01000018">
    <property type="protein sequence ID" value="HJA06290.1"/>
    <property type="molecule type" value="Genomic_DNA"/>
</dbReference>
<organism evidence="5 6">
    <name type="scientific">Candidatus Mediterraneibacter pullicola</name>
    <dbReference type="NCBI Taxonomy" id="2838682"/>
    <lineage>
        <taxon>Bacteria</taxon>
        <taxon>Bacillati</taxon>
        <taxon>Bacillota</taxon>
        <taxon>Clostridia</taxon>
        <taxon>Lachnospirales</taxon>
        <taxon>Lachnospiraceae</taxon>
        <taxon>Mediterraneibacter</taxon>
    </lineage>
</organism>
<protein>
    <submittedName>
        <fullName evidence="5">Homocysteine S-methyltransferase family protein</fullName>
    </submittedName>
</protein>
<dbReference type="SUPFAM" id="SSF82282">
    <property type="entry name" value="Homocysteine S-methyltransferase"/>
    <property type="match status" value="1"/>
</dbReference>
<feature type="non-terminal residue" evidence="5">
    <location>
        <position position="118"/>
    </location>
</feature>
<dbReference type="Proteomes" id="UP000824223">
    <property type="component" value="Unassembled WGS sequence"/>
</dbReference>
<dbReference type="AlphaFoldDB" id="A0A9D2HAM4"/>
<reference evidence="5" key="1">
    <citation type="journal article" date="2021" name="PeerJ">
        <title>Extensive microbial diversity within the chicken gut microbiome revealed by metagenomics and culture.</title>
        <authorList>
            <person name="Gilroy R."/>
            <person name="Ravi A."/>
            <person name="Getino M."/>
            <person name="Pursley I."/>
            <person name="Horton D.L."/>
            <person name="Alikhan N.F."/>
            <person name="Baker D."/>
            <person name="Gharbi K."/>
            <person name="Hall N."/>
            <person name="Watson M."/>
            <person name="Adriaenssens E.M."/>
            <person name="Foster-Nyarko E."/>
            <person name="Jarju S."/>
            <person name="Secka A."/>
            <person name="Antonio M."/>
            <person name="Oren A."/>
            <person name="Chaudhuri R.R."/>
            <person name="La Ragione R."/>
            <person name="Hildebrand F."/>
            <person name="Pallen M.J."/>
        </authorList>
    </citation>
    <scope>NUCLEOTIDE SEQUENCE</scope>
    <source>
        <strain evidence="5">ChiSjej2B20-11307</strain>
    </source>
</reference>
<comment type="caution">
    <text evidence="5">The sequence shown here is derived from an EMBL/GenBank/DDBJ whole genome shotgun (WGS) entry which is preliminary data.</text>
</comment>
<name>A0A9D2HAM4_9FIRM</name>
<evidence type="ECO:0000259" key="4">
    <source>
        <dbReference type="PROSITE" id="PS50970"/>
    </source>
</evidence>